<evidence type="ECO:0000256" key="2">
    <source>
        <dbReference type="ARBA" id="ARBA00022448"/>
    </source>
</evidence>
<dbReference type="InterPro" id="IPR036259">
    <property type="entry name" value="MFS_trans_sf"/>
</dbReference>
<keyword evidence="10" id="KW-1185">Reference proteome</keyword>
<dbReference type="RefSeq" id="WP_114620766.1">
    <property type="nucleotide sequence ID" value="NZ_PPTP01000005.1"/>
</dbReference>
<name>A0A369L7K7_9ACTN</name>
<feature type="transmembrane region" description="Helical" evidence="7">
    <location>
        <begin position="142"/>
        <end position="162"/>
    </location>
</feature>
<reference evidence="9 10" key="1">
    <citation type="journal article" date="2018" name="Elife">
        <title>Discovery and characterization of a prevalent human gut bacterial enzyme sufficient for the inactivation of a family of plant toxins.</title>
        <authorList>
            <person name="Koppel N."/>
            <person name="Bisanz J.E."/>
            <person name="Pandelia M.E."/>
            <person name="Turnbaugh P.J."/>
            <person name="Balskus E.P."/>
        </authorList>
    </citation>
    <scope>NUCLEOTIDE SEQUENCE [LARGE SCALE GENOMIC DNA]</scope>
    <source>
        <strain evidence="10">anaerobia AP69FAA</strain>
    </source>
</reference>
<dbReference type="InterPro" id="IPR050171">
    <property type="entry name" value="MFS_Transporters"/>
</dbReference>
<keyword evidence="3" id="KW-1003">Cell membrane</keyword>
<evidence type="ECO:0000256" key="4">
    <source>
        <dbReference type="ARBA" id="ARBA00022692"/>
    </source>
</evidence>
<dbReference type="Pfam" id="PF07690">
    <property type="entry name" value="MFS_1"/>
    <property type="match status" value="1"/>
</dbReference>
<dbReference type="InterPro" id="IPR011701">
    <property type="entry name" value="MFS"/>
</dbReference>
<dbReference type="STRING" id="1034345.GCA_000236865_00144"/>
<evidence type="ECO:0000256" key="5">
    <source>
        <dbReference type="ARBA" id="ARBA00022989"/>
    </source>
</evidence>
<evidence type="ECO:0000256" key="7">
    <source>
        <dbReference type="SAM" id="Phobius"/>
    </source>
</evidence>
<dbReference type="PROSITE" id="PS50850">
    <property type="entry name" value="MFS"/>
    <property type="match status" value="1"/>
</dbReference>
<evidence type="ECO:0000256" key="1">
    <source>
        <dbReference type="ARBA" id="ARBA00004651"/>
    </source>
</evidence>
<dbReference type="SUPFAM" id="SSF103473">
    <property type="entry name" value="MFS general substrate transporter"/>
    <property type="match status" value="1"/>
</dbReference>
<proteinExistence type="predicted"/>
<evidence type="ECO:0000313" key="9">
    <source>
        <dbReference type="EMBL" id="RDB55330.1"/>
    </source>
</evidence>
<feature type="transmembrane region" description="Helical" evidence="7">
    <location>
        <begin position="279"/>
        <end position="299"/>
    </location>
</feature>
<dbReference type="GO" id="GO:0005886">
    <property type="term" value="C:plasma membrane"/>
    <property type="evidence" value="ECO:0007669"/>
    <property type="project" value="UniProtKB-SubCell"/>
</dbReference>
<protein>
    <submittedName>
        <fullName evidence="9">MFS transporter</fullName>
    </submittedName>
</protein>
<sequence length="395" mass="41543">MTEVCHASDANDLRSAIIAACAMLLTFAAVAVPVPLYAEYKIALGLTDADISLTMVSYLTGVLTTLFIGGSLSDALGRRPLVAAALLFGSLACALYIWLPNGAALQIARMVQGVSCGLTMSATSAFMLDCTSQRYRTFGTTIASTGCLIGMMIGSLGIGIYATFSRNYIPMFAVLIVLMMLNAVLLPLAQETVTHRITIRKAIKPLVRIPKNLRPVFPLAAGCYIAAWGTGVFFQSLSTPAAVTYFQSTDPLIPALMFALAMAPSALGGPMSARTTTRFAVYGGTALLCISYAILWVTLTKGMTVPFLIADGVFSVSTGILLSASMHMLISYSDPADSASVVSLINFTGYVGSTVVSIAMSTIANTLALSTVLMVGFAISMVFMIPGFATKALRK</sequence>
<feature type="transmembrane region" description="Helical" evidence="7">
    <location>
        <begin position="305"/>
        <end position="329"/>
    </location>
</feature>
<feature type="transmembrane region" description="Helical" evidence="7">
    <location>
        <begin position="81"/>
        <end position="99"/>
    </location>
</feature>
<feature type="domain" description="Major facilitator superfamily (MFS) profile" evidence="8">
    <location>
        <begin position="15"/>
        <end position="395"/>
    </location>
</feature>
<evidence type="ECO:0000256" key="6">
    <source>
        <dbReference type="ARBA" id="ARBA00023136"/>
    </source>
</evidence>
<feature type="transmembrane region" description="Helical" evidence="7">
    <location>
        <begin position="367"/>
        <end position="389"/>
    </location>
</feature>
<feature type="transmembrane region" description="Helical" evidence="7">
    <location>
        <begin position="16"/>
        <end position="38"/>
    </location>
</feature>
<dbReference type="Proteomes" id="UP000253792">
    <property type="component" value="Unassembled WGS sequence"/>
</dbReference>
<accession>A0A369L7K7</accession>
<feature type="transmembrane region" description="Helical" evidence="7">
    <location>
        <begin position="216"/>
        <end position="237"/>
    </location>
</feature>
<feature type="transmembrane region" description="Helical" evidence="7">
    <location>
        <begin position="50"/>
        <end position="69"/>
    </location>
</feature>
<evidence type="ECO:0000313" key="10">
    <source>
        <dbReference type="Proteomes" id="UP000253792"/>
    </source>
</evidence>
<evidence type="ECO:0000259" key="8">
    <source>
        <dbReference type="PROSITE" id="PS50850"/>
    </source>
</evidence>
<dbReference type="PANTHER" id="PTHR23517:SF13">
    <property type="entry name" value="MAJOR FACILITATOR SUPERFAMILY MFS_1"/>
    <property type="match status" value="1"/>
</dbReference>
<dbReference type="PANTHER" id="PTHR23517">
    <property type="entry name" value="RESISTANCE PROTEIN MDTM, PUTATIVE-RELATED-RELATED"/>
    <property type="match status" value="1"/>
</dbReference>
<comment type="caution">
    <text evidence="9">The sequence shown here is derived from an EMBL/GenBank/DDBJ whole genome shotgun (WGS) entry which is preliminary data.</text>
</comment>
<evidence type="ECO:0000256" key="3">
    <source>
        <dbReference type="ARBA" id="ARBA00022475"/>
    </source>
</evidence>
<comment type="subcellular location">
    <subcellularLocation>
        <location evidence="1">Cell membrane</location>
        <topology evidence="1">Multi-pass membrane protein</topology>
    </subcellularLocation>
</comment>
<dbReference type="OrthoDB" id="7375466at2"/>
<keyword evidence="4 7" id="KW-0812">Transmembrane</keyword>
<keyword evidence="5 7" id="KW-1133">Transmembrane helix</keyword>
<dbReference type="GO" id="GO:0022857">
    <property type="term" value="F:transmembrane transporter activity"/>
    <property type="evidence" value="ECO:0007669"/>
    <property type="project" value="InterPro"/>
</dbReference>
<feature type="transmembrane region" description="Helical" evidence="7">
    <location>
        <begin position="341"/>
        <end position="361"/>
    </location>
</feature>
<organism evidence="9 10">
    <name type="scientific">Senegalimassilia anaerobia</name>
    <dbReference type="NCBI Taxonomy" id="1473216"/>
    <lineage>
        <taxon>Bacteria</taxon>
        <taxon>Bacillati</taxon>
        <taxon>Actinomycetota</taxon>
        <taxon>Coriobacteriia</taxon>
        <taxon>Coriobacteriales</taxon>
        <taxon>Coriobacteriaceae</taxon>
        <taxon>Senegalimassilia</taxon>
    </lineage>
</organism>
<feature type="transmembrane region" description="Helical" evidence="7">
    <location>
        <begin position="168"/>
        <end position="189"/>
    </location>
</feature>
<dbReference type="EMBL" id="PPTP01000005">
    <property type="protein sequence ID" value="RDB55330.1"/>
    <property type="molecule type" value="Genomic_DNA"/>
</dbReference>
<dbReference type="Gene3D" id="1.20.1250.20">
    <property type="entry name" value="MFS general substrate transporter like domains"/>
    <property type="match status" value="1"/>
</dbReference>
<feature type="transmembrane region" description="Helical" evidence="7">
    <location>
        <begin position="249"/>
        <end position="267"/>
    </location>
</feature>
<keyword evidence="2" id="KW-0813">Transport</keyword>
<keyword evidence="6 7" id="KW-0472">Membrane</keyword>
<gene>
    <name evidence="9" type="ORF">C1880_06485</name>
</gene>
<dbReference type="AlphaFoldDB" id="A0A369L7K7"/>
<dbReference type="InterPro" id="IPR020846">
    <property type="entry name" value="MFS_dom"/>
</dbReference>